<evidence type="ECO:0000259" key="1">
    <source>
        <dbReference type="PROSITE" id="PS51186"/>
    </source>
</evidence>
<gene>
    <name evidence="2" type="ORF">I1A_002905</name>
</gene>
<dbReference type="GO" id="GO:0016747">
    <property type="term" value="F:acyltransferase activity, transferring groups other than amino-acyl groups"/>
    <property type="evidence" value="ECO:0007669"/>
    <property type="project" value="InterPro"/>
</dbReference>
<dbReference type="CDD" id="cd04301">
    <property type="entry name" value="NAT_SF"/>
    <property type="match status" value="1"/>
</dbReference>
<accession>A0A7U9CPD3</accession>
<proteinExistence type="predicted"/>
<keyword evidence="2" id="KW-0808">Transferase</keyword>
<name>A0A7U9CPD3_PSEFL</name>
<dbReference type="InterPro" id="IPR016181">
    <property type="entry name" value="Acyl_CoA_acyltransferase"/>
</dbReference>
<dbReference type="PROSITE" id="PS51186">
    <property type="entry name" value="GNAT"/>
    <property type="match status" value="1"/>
</dbReference>
<dbReference type="Proteomes" id="UP000006045">
    <property type="component" value="Chromosome"/>
</dbReference>
<feature type="domain" description="N-acetyltransferase" evidence="1">
    <location>
        <begin position="3"/>
        <end position="143"/>
    </location>
</feature>
<evidence type="ECO:0000313" key="2">
    <source>
        <dbReference type="EMBL" id="EJZ58574.1"/>
    </source>
</evidence>
<dbReference type="SUPFAM" id="SSF55729">
    <property type="entry name" value="Acyl-CoA N-acyltransferases (Nat)"/>
    <property type="match status" value="1"/>
</dbReference>
<dbReference type="InterPro" id="IPR000182">
    <property type="entry name" value="GNAT_dom"/>
</dbReference>
<dbReference type="Gene3D" id="3.40.630.30">
    <property type="match status" value="1"/>
</dbReference>
<reference evidence="2 3" key="1">
    <citation type="submission" date="2012-08" db="EMBL/GenBank/DDBJ databases">
        <title>The genome of cave-isolated P. fluorescens strain R124 demonstrates phenotypic adaptation to the mineral environment.</title>
        <authorList>
            <person name="Barton M.D."/>
            <person name="Petronio M."/>
            <person name="Giarrizzo J.G."/>
            <person name="Bowling B.V."/>
            <person name="Barton H.A."/>
        </authorList>
    </citation>
    <scope>NUCLEOTIDE SEQUENCE [LARGE SCALE GENOMIC DNA]</scope>
    <source>
        <strain evidence="2 3">R124</strain>
    </source>
</reference>
<dbReference type="AlphaFoldDB" id="A0A7U9CPD3"/>
<evidence type="ECO:0000313" key="3">
    <source>
        <dbReference type="Proteomes" id="UP000006045"/>
    </source>
</evidence>
<dbReference type="EMBL" id="CM001561">
    <property type="protein sequence ID" value="EJZ58574.1"/>
    <property type="molecule type" value="Genomic_DNA"/>
</dbReference>
<dbReference type="Pfam" id="PF00583">
    <property type="entry name" value="Acetyltransf_1"/>
    <property type="match status" value="1"/>
</dbReference>
<dbReference type="RefSeq" id="WP_003225420.1">
    <property type="nucleotide sequence ID" value="NZ_CM001561.1"/>
</dbReference>
<organism evidence="2 3">
    <name type="scientific">Pseudomonas fluorescens R124</name>
    <dbReference type="NCBI Taxonomy" id="743713"/>
    <lineage>
        <taxon>Bacteria</taxon>
        <taxon>Pseudomonadati</taxon>
        <taxon>Pseudomonadota</taxon>
        <taxon>Gammaproteobacteria</taxon>
        <taxon>Pseudomonadales</taxon>
        <taxon>Pseudomonadaceae</taxon>
        <taxon>Pseudomonas</taxon>
    </lineage>
</organism>
<protein>
    <submittedName>
        <fullName evidence="2">Acetyltransferase</fullName>
    </submittedName>
</protein>
<dbReference type="OrthoDB" id="6871659at2"/>
<sequence length="147" mass="17343">MTCHLRRAEPDDREFARELTCRNMLRYYIEHDLLWQDEAFNVAWDGRDNWLIILDEVLLGFFSLSRDRRALYIRELQITEAFRRQGAGSWAIDQVIAMARTEGLPALRLTVFKNNPAQSLYKRKGLIRCGEDECFLRMQLDFGTPVL</sequence>